<keyword evidence="1" id="KW-0812">Transmembrane</keyword>
<dbReference type="EMBL" id="GGEC01087432">
    <property type="protein sequence ID" value="MBX67916.1"/>
    <property type="molecule type" value="Transcribed_RNA"/>
</dbReference>
<keyword evidence="1" id="KW-0472">Membrane</keyword>
<protein>
    <submittedName>
        <fullName evidence="2">Uncharacterized protein</fullName>
    </submittedName>
</protein>
<dbReference type="AlphaFoldDB" id="A0A2P2QLQ3"/>
<evidence type="ECO:0000256" key="1">
    <source>
        <dbReference type="SAM" id="Phobius"/>
    </source>
</evidence>
<sequence length="83" mass="9570">MPFYQFSPSLLIYLFVFFWACVGMLIGKHAPDEGKGFTFGFGFWRKFTRGGLYEPFERPWDCKIDPTMVNGLRAQKNTVGSAF</sequence>
<reference evidence="2" key="1">
    <citation type="submission" date="2018-02" db="EMBL/GenBank/DDBJ databases">
        <title>Rhizophora mucronata_Transcriptome.</title>
        <authorList>
            <person name="Meera S.P."/>
            <person name="Sreeshan A."/>
            <person name="Augustine A."/>
        </authorList>
    </citation>
    <scope>NUCLEOTIDE SEQUENCE</scope>
    <source>
        <tissue evidence="2">Leaf</tissue>
    </source>
</reference>
<accession>A0A2P2QLQ3</accession>
<evidence type="ECO:0000313" key="2">
    <source>
        <dbReference type="EMBL" id="MBX67916.1"/>
    </source>
</evidence>
<organism evidence="2">
    <name type="scientific">Rhizophora mucronata</name>
    <name type="common">Asiatic mangrove</name>
    <dbReference type="NCBI Taxonomy" id="61149"/>
    <lineage>
        <taxon>Eukaryota</taxon>
        <taxon>Viridiplantae</taxon>
        <taxon>Streptophyta</taxon>
        <taxon>Embryophyta</taxon>
        <taxon>Tracheophyta</taxon>
        <taxon>Spermatophyta</taxon>
        <taxon>Magnoliopsida</taxon>
        <taxon>eudicotyledons</taxon>
        <taxon>Gunneridae</taxon>
        <taxon>Pentapetalae</taxon>
        <taxon>rosids</taxon>
        <taxon>fabids</taxon>
        <taxon>Malpighiales</taxon>
        <taxon>Rhizophoraceae</taxon>
        <taxon>Rhizophora</taxon>
    </lineage>
</organism>
<proteinExistence type="predicted"/>
<keyword evidence="1" id="KW-1133">Transmembrane helix</keyword>
<feature type="transmembrane region" description="Helical" evidence="1">
    <location>
        <begin position="6"/>
        <end position="26"/>
    </location>
</feature>
<name>A0A2P2QLQ3_RHIMU</name>